<accession>A0A0D3AF62</accession>
<feature type="region of interest" description="Disordered" evidence="1">
    <location>
        <begin position="168"/>
        <end position="200"/>
    </location>
</feature>
<keyword evidence="3" id="KW-1185">Reference proteome</keyword>
<organism evidence="2 3">
    <name type="scientific">Brassica oleracea var. oleracea</name>
    <dbReference type="NCBI Taxonomy" id="109376"/>
    <lineage>
        <taxon>Eukaryota</taxon>
        <taxon>Viridiplantae</taxon>
        <taxon>Streptophyta</taxon>
        <taxon>Embryophyta</taxon>
        <taxon>Tracheophyta</taxon>
        <taxon>Spermatophyta</taxon>
        <taxon>Magnoliopsida</taxon>
        <taxon>eudicotyledons</taxon>
        <taxon>Gunneridae</taxon>
        <taxon>Pentapetalae</taxon>
        <taxon>rosids</taxon>
        <taxon>malvids</taxon>
        <taxon>Brassicales</taxon>
        <taxon>Brassicaceae</taxon>
        <taxon>Brassiceae</taxon>
        <taxon>Brassica</taxon>
    </lineage>
</organism>
<name>A0A0D3AF62_BRAOL</name>
<reference evidence="2" key="2">
    <citation type="submission" date="2015-03" db="UniProtKB">
        <authorList>
            <consortium name="EnsemblPlants"/>
        </authorList>
    </citation>
    <scope>IDENTIFICATION</scope>
</reference>
<dbReference type="AlphaFoldDB" id="A0A0D3AF62"/>
<protein>
    <recommendedName>
        <fullName evidence="4">Myb-like domain-containing protein</fullName>
    </recommendedName>
</protein>
<evidence type="ECO:0000313" key="2">
    <source>
        <dbReference type="EnsemblPlants" id="Bo1g147430.1"/>
    </source>
</evidence>
<dbReference type="Proteomes" id="UP000032141">
    <property type="component" value="Chromosome C1"/>
</dbReference>
<proteinExistence type="predicted"/>
<reference evidence="2 3" key="1">
    <citation type="journal article" date="2014" name="Genome Biol.">
        <title>Transcriptome and methylome profiling reveals relics of genome dominance in the mesopolyploid Brassica oleracea.</title>
        <authorList>
            <person name="Parkin I.A."/>
            <person name="Koh C."/>
            <person name="Tang H."/>
            <person name="Robinson S.J."/>
            <person name="Kagale S."/>
            <person name="Clarke W.E."/>
            <person name="Town C.D."/>
            <person name="Nixon J."/>
            <person name="Krishnakumar V."/>
            <person name="Bidwell S.L."/>
            <person name="Denoeud F."/>
            <person name="Belcram H."/>
            <person name="Links M.G."/>
            <person name="Just J."/>
            <person name="Clarke C."/>
            <person name="Bender T."/>
            <person name="Huebert T."/>
            <person name="Mason A.S."/>
            <person name="Pires J.C."/>
            <person name="Barker G."/>
            <person name="Moore J."/>
            <person name="Walley P.G."/>
            <person name="Manoli S."/>
            <person name="Batley J."/>
            <person name="Edwards D."/>
            <person name="Nelson M.N."/>
            <person name="Wang X."/>
            <person name="Paterson A.H."/>
            <person name="King G."/>
            <person name="Bancroft I."/>
            <person name="Chalhoub B."/>
            <person name="Sharpe A.G."/>
        </authorList>
    </citation>
    <scope>NUCLEOTIDE SEQUENCE</scope>
    <source>
        <strain evidence="2 3">cv. TO1000</strain>
    </source>
</reference>
<dbReference type="PANTHER" id="PTHR45023:SF4">
    <property type="entry name" value="GLYCINE-RICH PROTEIN-RELATED"/>
    <property type="match status" value="1"/>
</dbReference>
<dbReference type="Gramene" id="Bo1g147430.1">
    <property type="protein sequence ID" value="Bo1g147430.1"/>
    <property type="gene ID" value="Bo1g147430"/>
</dbReference>
<evidence type="ECO:0000256" key="1">
    <source>
        <dbReference type="SAM" id="MobiDB-lite"/>
    </source>
</evidence>
<dbReference type="GeneID" id="106340710"/>
<dbReference type="EnsemblPlants" id="Bo1g147430.1">
    <property type="protein sequence ID" value="Bo1g147430.1"/>
    <property type="gene ID" value="Bo1g147430"/>
</dbReference>
<dbReference type="OrthoDB" id="2507178at2759"/>
<dbReference type="STRING" id="109376.A0A0D3AF62"/>
<dbReference type="KEGG" id="boe:106340710"/>
<dbReference type="RefSeq" id="XP_013635012.1">
    <property type="nucleotide sequence ID" value="XM_013779558.1"/>
</dbReference>
<sequence length="250" mass="28495">MDPFPLNSTGFVNLLASQSSPPIDVDFAEPGVNSPGLVKHAERRKWTTKEGLVLISAWLNTSKQKLGSFWKRIEGYFNTSPQLSGSAPREWGQCKQRWGRVNEQVCKFVGCHEAALKEQASGHSENDVMKAAHDIFFNDYKVKFQLEHCWRELRFDQKWRSHAISKEKRQEADAEVMPEGEEVRPPGVKANKAAKRKKPNEAAFDQIHSILAQKNTISRQKILDRLLAKKVETLSDQEIALKTKLILEML</sequence>
<evidence type="ECO:0000313" key="3">
    <source>
        <dbReference type="Proteomes" id="UP000032141"/>
    </source>
</evidence>
<dbReference type="PANTHER" id="PTHR45023">
    <property type="match status" value="1"/>
</dbReference>
<evidence type="ECO:0008006" key="4">
    <source>
        <dbReference type="Google" id="ProtNLM"/>
    </source>
</evidence>
<dbReference type="HOGENOM" id="CLU_012390_0_3_1"/>